<dbReference type="GO" id="GO:0102710">
    <property type="term" value="F:D-inositol-3-phosphate glycosyltransferase activity"/>
    <property type="evidence" value="ECO:0007669"/>
    <property type="project" value="UniProtKB-EC"/>
</dbReference>
<keyword evidence="1" id="KW-0808">Transferase</keyword>
<organism evidence="1">
    <name type="scientific">mine drainage metagenome</name>
    <dbReference type="NCBI Taxonomy" id="410659"/>
    <lineage>
        <taxon>unclassified sequences</taxon>
        <taxon>metagenomes</taxon>
        <taxon>ecological metagenomes</taxon>
    </lineage>
</organism>
<dbReference type="AlphaFoldDB" id="A0A1J5RKT1"/>
<evidence type="ECO:0000313" key="1">
    <source>
        <dbReference type="EMBL" id="OIQ92716.1"/>
    </source>
</evidence>
<dbReference type="Gene3D" id="3.40.50.2000">
    <property type="entry name" value="Glycogen Phosphorylase B"/>
    <property type="match status" value="2"/>
</dbReference>
<proteinExistence type="predicted"/>
<reference evidence="1" key="1">
    <citation type="submission" date="2016-10" db="EMBL/GenBank/DDBJ databases">
        <title>Sequence of Gallionella enrichment culture.</title>
        <authorList>
            <person name="Poehlein A."/>
            <person name="Muehling M."/>
            <person name="Daniel R."/>
        </authorList>
    </citation>
    <scope>NUCLEOTIDE SEQUENCE</scope>
</reference>
<protein>
    <submittedName>
        <fullName evidence="1">D-inositol-3-phosphate glycosyltransferase</fullName>
        <ecNumber evidence="1">2.4.1.250</ecNumber>
    </submittedName>
</protein>
<comment type="caution">
    <text evidence="1">The sequence shown here is derived from an EMBL/GenBank/DDBJ whole genome shotgun (WGS) entry which is preliminary data.</text>
</comment>
<dbReference type="Pfam" id="PF13692">
    <property type="entry name" value="Glyco_trans_1_4"/>
    <property type="match status" value="1"/>
</dbReference>
<gene>
    <name evidence="1" type="primary">mshA_17</name>
    <name evidence="1" type="ORF">GALL_253190</name>
</gene>
<dbReference type="EMBL" id="MLJW01000224">
    <property type="protein sequence ID" value="OIQ92716.1"/>
    <property type="molecule type" value="Genomic_DNA"/>
</dbReference>
<dbReference type="EC" id="2.4.1.250" evidence="1"/>
<sequence>MCAHIVMADDGISFDGRVKDLRPLGGAETAFAELAEAFAARGHRVQAFSRCEAPLSWKGVEWTPLEPGRPGLGLPKQADLYIANRANQLIRLCPRAGRAVFWIHNPAGYLKKPRYQWPLFLRRPAIVFSGAYHLSTYPAWGFDGGRHIIPLGLPALFQGATERSVAPPPRAVFTSNPLRSLDWLLSVWGERIAPKVPGAELHVFAGAATYGAVGAAKSGRMAPILERAAAMAGQGVVLRGPVPRAVLVEELRQARAFLYRGDPGETFCYAAAEPQAMGLPGVVEDIACMRERVIDGQTGFVVRGEAAFAEAAIRLFTDDALWWRQHRAALALQGGWGWDQAAAAFEQTFGIFESGSETAGIA</sequence>
<dbReference type="SUPFAM" id="SSF53756">
    <property type="entry name" value="UDP-Glycosyltransferase/glycogen phosphorylase"/>
    <property type="match status" value="1"/>
</dbReference>
<accession>A0A1J5RKT1</accession>
<name>A0A1J5RKT1_9ZZZZ</name>
<keyword evidence="1" id="KW-0328">Glycosyltransferase</keyword>